<name>A0A815FIK5_9BILA</name>
<organism evidence="5 7">
    <name type="scientific">Didymodactylos carnosus</name>
    <dbReference type="NCBI Taxonomy" id="1234261"/>
    <lineage>
        <taxon>Eukaryota</taxon>
        <taxon>Metazoa</taxon>
        <taxon>Spiralia</taxon>
        <taxon>Gnathifera</taxon>
        <taxon>Rotifera</taxon>
        <taxon>Eurotatoria</taxon>
        <taxon>Bdelloidea</taxon>
        <taxon>Philodinida</taxon>
        <taxon>Philodinidae</taxon>
        <taxon>Didymodactylos</taxon>
    </lineage>
</organism>
<dbReference type="EMBL" id="CAJOBC010049248">
    <property type="protein sequence ID" value="CAF4172021.1"/>
    <property type="molecule type" value="Genomic_DNA"/>
</dbReference>
<evidence type="ECO:0000313" key="5">
    <source>
        <dbReference type="EMBL" id="CAF1323889.1"/>
    </source>
</evidence>
<dbReference type="Gene3D" id="2.120.10.80">
    <property type="entry name" value="Kelch-type beta propeller"/>
    <property type="match status" value="1"/>
</dbReference>
<proteinExistence type="predicted"/>
<dbReference type="InterPro" id="IPR011705">
    <property type="entry name" value="BACK"/>
</dbReference>
<comment type="caution">
    <text evidence="5">The sequence shown here is derived from an EMBL/GenBank/DDBJ whole genome shotgun (WGS) entry which is preliminary data.</text>
</comment>
<dbReference type="Gene3D" id="3.30.710.10">
    <property type="entry name" value="Potassium Channel Kv1.1, Chain A"/>
    <property type="match status" value="1"/>
</dbReference>
<dbReference type="Gene3D" id="1.25.40.420">
    <property type="match status" value="1"/>
</dbReference>
<dbReference type="EMBL" id="CAJNOQ010013548">
    <property type="protein sequence ID" value="CAF1323889.1"/>
    <property type="molecule type" value="Genomic_DNA"/>
</dbReference>
<dbReference type="OrthoDB" id="45365at2759"/>
<dbReference type="InterPro" id="IPR015915">
    <property type="entry name" value="Kelch-typ_b-propeller"/>
</dbReference>
<dbReference type="PANTHER" id="PTHR45632:SF3">
    <property type="entry name" value="KELCH-LIKE PROTEIN 32"/>
    <property type="match status" value="1"/>
</dbReference>
<sequence length="759" mass="88398">MIPGKTKCHSSNRNCSPYSGSSSSPTIHGFTFPKVCLSATLPSSTSFTDSTNTTRHSIVCQEYQAQLFQTINHFRLNEAFTDVNIYVDGVVFPSHRLILSAASPYFHAMFSYNFRESKEGNVRIQDITPWTMKRILDFIYNGRTDINQDNLFEMLNASIMLSIKELTDLLIKFLYLQININNCIQIEQLATLYSLDTLRRTTLMYIVNHFMLLYEQNLFVYLNEHTLMEILSDDNLDIPKEEYVFDTIIKWVNFDFNEREQYFQSLFKFIRLNSISDIDYVTKYMRNEKLIETHPTCLKILKDFYSNNFTADLLGPIRPSTQIRYHLLLIELLDENICDGEDEKEQETKTDNEFTLTNNGDTCCSSCHSIVTDSAASFYHKFAEELRLDEHSKYDTTTSQNDKCESFDQRYTTNQIDLTPSITYGETKHRRQCCYLYAYDFFRTRWRSLGYLPEAFSSLSCVSTDSIFYLFGGQLSSGEISDRIWLFSYSTLKWQLSPVKMVQPRSHHKCILFHNSVLLFFGQTKVSGEIQSCKTVDMFDLSTEVWTCLCQTLPTYQCEPIVATKDWLLLSNRNDTQMLHTYKLRDDKQQRSHISEDLSSQLQEQDHDRLSSVSSLENDNTSTELIQSAKATGYYMLPKNVGNYYLVTDQDDLYLVYYQSKQIYRFNLVRNEILPKQPMLYSCTNGNCVLVGRKLIITGMVSMSSSNITDAEKEVLSTTIKNDQKWLIQIYALDEDRWYLLNEPLPTYRKHLLLMGKLS</sequence>
<dbReference type="SUPFAM" id="SSF117281">
    <property type="entry name" value="Kelch motif"/>
    <property type="match status" value="1"/>
</dbReference>
<dbReference type="FunFam" id="1.25.40.420:FF:000001">
    <property type="entry name" value="Kelch-like family member 12"/>
    <property type="match status" value="1"/>
</dbReference>
<feature type="region of interest" description="Disordered" evidence="3">
    <location>
        <begin position="1"/>
        <end position="21"/>
    </location>
</feature>
<dbReference type="Pfam" id="PF00651">
    <property type="entry name" value="BTB"/>
    <property type="match status" value="1"/>
</dbReference>
<dbReference type="Proteomes" id="UP000663829">
    <property type="component" value="Unassembled WGS sequence"/>
</dbReference>
<feature type="compositionally biased region" description="Basic residues" evidence="3">
    <location>
        <begin position="1"/>
        <end position="10"/>
    </location>
</feature>
<evidence type="ECO:0000313" key="7">
    <source>
        <dbReference type="Proteomes" id="UP000663829"/>
    </source>
</evidence>
<feature type="domain" description="BTB" evidence="4">
    <location>
        <begin position="81"/>
        <end position="148"/>
    </location>
</feature>
<dbReference type="PROSITE" id="PS50097">
    <property type="entry name" value="BTB"/>
    <property type="match status" value="1"/>
</dbReference>
<feature type="compositionally biased region" description="Low complexity" evidence="3">
    <location>
        <begin position="11"/>
        <end position="21"/>
    </location>
</feature>
<evidence type="ECO:0000313" key="6">
    <source>
        <dbReference type="EMBL" id="CAF4172021.1"/>
    </source>
</evidence>
<reference evidence="5" key="1">
    <citation type="submission" date="2021-02" db="EMBL/GenBank/DDBJ databases">
        <authorList>
            <person name="Nowell W R."/>
        </authorList>
    </citation>
    <scope>NUCLEOTIDE SEQUENCE</scope>
</reference>
<dbReference type="PANTHER" id="PTHR45632">
    <property type="entry name" value="LD33804P"/>
    <property type="match status" value="1"/>
</dbReference>
<evidence type="ECO:0000259" key="4">
    <source>
        <dbReference type="PROSITE" id="PS50097"/>
    </source>
</evidence>
<dbReference type="AlphaFoldDB" id="A0A815FIK5"/>
<dbReference type="Proteomes" id="UP000681722">
    <property type="component" value="Unassembled WGS sequence"/>
</dbReference>
<gene>
    <name evidence="5" type="ORF">GPM918_LOCUS29609</name>
    <name evidence="6" type="ORF">SRO942_LOCUS30196</name>
</gene>
<dbReference type="InterPro" id="IPR000210">
    <property type="entry name" value="BTB/POZ_dom"/>
</dbReference>
<accession>A0A815FIK5</accession>
<protein>
    <recommendedName>
        <fullName evidence="4">BTB domain-containing protein</fullName>
    </recommendedName>
</protein>
<dbReference type="InterPro" id="IPR011333">
    <property type="entry name" value="SKP1/BTB/POZ_sf"/>
</dbReference>
<keyword evidence="1" id="KW-0880">Kelch repeat</keyword>
<dbReference type="SMART" id="SM00225">
    <property type="entry name" value="BTB"/>
    <property type="match status" value="1"/>
</dbReference>
<dbReference type="SUPFAM" id="SSF54695">
    <property type="entry name" value="POZ domain"/>
    <property type="match status" value="1"/>
</dbReference>
<evidence type="ECO:0000256" key="3">
    <source>
        <dbReference type="SAM" id="MobiDB-lite"/>
    </source>
</evidence>
<keyword evidence="2" id="KW-0677">Repeat</keyword>
<dbReference type="Pfam" id="PF07707">
    <property type="entry name" value="BACK"/>
    <property type="match status" value="1"/>
</dbReference>
<evidence type="ECO:0000256" key="1">
    <source>
        <dbReference type="ARBA" id="ARBA00022441"/>
    </source>
</evidence>
<keyword evidence="7" id="KW-1185">Reference proteome</keyword>
<dbReference type="SMART" id="SM00875">
    <property type="entry name" value="BACK"/>
    <property type="match status" value="1"/>
</dbReference>
<evidence type="ECO:0000256" key="2">
    <source>
        <dbReference type="ARBA" id="ARBA00022737"/>
    </source>
</evidence>